<keyword evidence="3" id="KW-1185">Reference proteome</keyword>
<organism evidence="2 3">
    <name type="scientific">Elysia crispata</name>
    <name type="common">lettuce slug</name>
    <dbReference type="NCBI Taxonomy" id="231223"/>
    <lineage>
        <taxon>Eukaryota</taxon>
        <taxon>Metazoa</taxon>
        <taxon>Spiralia</taxon>
        <taxon>Lophotrochozoa</taxon>
        <taxon>Mollusca</taxon>
        <taxon>Gastropoda</taxon>
        <taxon>Heterobranchia</taxon>
        <taxon>Euthyneura</taxon>
        <taxon>Panpulmonata</taxon>
        <taxon>Sacoglossa</taxon>
        <taxon>Placobranchoidea</taxon>
        <taxon>Plakobranchidae</taxon>
        <taxon>Elysia</taxon>
    </lineage>
</organism>
<keyword evidence="1" id="KW-1133">Transmembrane helix</keyword>
<comment type="caution">
    <text evidence="2">The sequence shown here is derived from an EMBL/GenBank/DDBJ whole genome shotgun (WGS) entry which is preliminary data.</text>
</comment>
<evidence type="ECO:0000313" key="2">
    <source>
        <dbReference type="EMBL" id="KAK3713603.1"/>
    </source>
</evidence>
<name>A0AAE0XUY1_9GAST</name>
<protein>
    <submittedName>
        <fullName evidence="2">Uncharacterized protein</fullName>
    </submittedName>
</protein>
<dbReference type="Proteomes" id="UP001283361">
    <property type="component" value="Unassembled WGS sequence"/>
</dbReference>
<dbReference type="AlphaFoldDB" id="A0AAE0XUY1"/>
<proteinExistence type="predicted"/>
<keyword evidence="1" id="KW-0472">Membrane</keyword>
<dbReference type="EMBL" id="JAWDGP010007558">
    <property type="protein sequence ID" value="KAK3713603.1"/>
    <property type="molecule type" value="Genomic_DNA"/>
</dbReference>
<gene>
    <name evidence="2" type="ORF">RRG08_055245</name>
</gene>
<feature type="transmembrane region" description="Helical" evidence="1">
    <location>
        <begin position="22"/>
        <end position="50"/>
    </location>
</feature>
<keyword evidence="1" id="KW-0812">Transmembrane</keyword>
<feature type="transmembrane region" description="Helical" evidence="1">
    <location>
        <begin position="62"/>
        <end position="84"/>
    </location>
</feature>
<evidence type="ECO:0000313" key="3">
    <source>
        <dbReference type="Proteomes" id="UP001283361"/>
    </source>
</evidence>
<reference evidence="2" key="1">
    <citation type="journal article" date="2023" name="G3 (Bethesda)">
        <title>A reference genome for the long-term kleptoplast-retaining sea slug Elysia crispata morphotype clarki.</title>
        <authorList>
            <person name="Eastman K.E."/>
            <person name="Pendleton A.L."/>
            <person name="Shaikh M.A."/>
            <person name="Suttiyut T."/>
            <person name="Ogas R."/>
            <person name="Tomko P."/>
            <person name="Gavelis G."/>
            <person name="Widhalm J.R."/>
            <person name="Wisecaver J.H."/>
        </authorList>
    </citation>
    <scope>NUCLEOTIDE SEQUENCE</scope>
    <source>
        <strain evidence="2">ECLA1</strain>
    </source>
</reference>
<accession>A0AAE0XUY1</accession>
<evidence type="ECO:0000256" key="1">
    <source>
        <dbReference type="SAM" id="Phobius"/>
    </source>
</evidence>
<sequence>MQHRIEREGQWHVKGRNPSVRIVWTSLLCVCSAFRVPALSVPISLLTITLDASRMSSRRARGPMLVCLPLLSFLISFNVSLVTLNENLHQERESGIGNLLAYSSAGRTAAGFFFSFGSSLRFDPILASSSAGRGQSVT</sequence>